<comment type="caution">
    <text evidence="1">The sequence shown here is derived from an EMBL/GenBank/DDBJ whole genome shotgun (WGS) entry which is preliminary data.</text>
</comment>
<organism evidence="1 2">
    <name type="scientific">Nocardiopsis sinuspersici</name>
    <dbReference type="NCBI Taxonomy" id="501010"/>
    <lineage>
        <taxon>Bacteria</taxon>
        <taxon>Bacillati</taxon>
        <taxon>Actinomycetota</taxon>
        <taxon>Actinomycetes</taxon>
        <taxon>Streptosporangiales</taxon>
        <taxon>Nocardiopsidaceae</taxon>
        <taxon>Nocardiopsis</taxon>
    </lineage>
</organism>
<dbReference type="EMBL" id="MCOK01000001">
    <property type="protein sequence ID" value="OOC56381.1"/>
    <property type="molecule type" value="Genomic_DNA"/>
</dbReference>
<dbReference type="AlphaFoldDB" id="A0A1V3C6J6"/>
<name>A0A1V3C6J6_9ACTN</name>
<accession>A0A1V3C6J6</accession>
<dbReference type="Proteomes" id="UP000189004">
    <property type="component" value="Unassembled WGS sequence"/>
</dbReference>
<proteinExistence type="predicted"/>
<reference evidence="2" key="1">
    <citation type="submission" date="2016-08" db="EMBL/GenBank/DDBJ databases">
        <authorList>
            <person name="Tokovenko B."/>
            <person name="Kalinowski J."/>
        </authorList>
    </citation>
    <scope>NUCLEOTIDE SEQUENCE [LARGE SCALE GENOMIC DNA]</scope>
    <source>
        <strain evidence="2">UTMC102</strain>
    </source>
</reference>
<sequence>MSNIFTSFLRVISRPGRSIGRDEAVWIIDRVLNERGSYNVPVVVRRTDDGSLLDIQAGCGKNPGFYDFWEDHRDQYACMWERFFDDGGFQDTITHFGQEGETRHGAFWYGFDEVRVLGAADRLPDLGMPSVSWEPDGDGAWRVGVTGRYQTGNDRTDIEKAGPCSTEVEWDPPVMDVAPGGLATPTTPSYWNAEIMGMEPDGLHGFVERGYHGSARESRVERVELLWRGRVVHRAQMEYDAQLDEYDWEQRSADDWDNCLSPDYLASTRSARQLRQHT</sequence>
<protein>
    <submittedName>
        <fullName evidence="1">Uncharacterized protein</fullName>
    </submittedName>
</protein>
<dbReference type="OrthoDB" id="3423476at2"/>
<keyword evidence="2" id="KW-1185">Reference proteome</keyword>
<evidence type="ECO:0000313" key="1">
    <source>
        <dbReference type="EMBL" id="OOC56381.1"/>
    </source>
</evidence>
<evidence type="ECO:0000313" key="2">
    <source>
        <dbReference type="Proteomes" id="UP000189004"/>
    </source>
</evidence>
<gene>
    <name evidence="1" type="ORF">NOSIN_23230</name>
</gene>
<dbReference type="RefSeq" id="WP_077692825.1">
    <property type="nucleotide sequence ID" value="NZ_MCOK01000001.1"/>
</dbReference>